<protein>
    <submittedName>
        <fullName evidence="6">4-hydroxy-tetrahydrodipicolinate synthase</fullName>
        <ecNumber evidence="6">4.3.3.7</ecNumber>
    </submittedName>
</protein>
<dbReference type="AlphaFoldDB" id="A0A7W8AL34"/>
<dbReference type="InterPro" id="IPR013785">
    <property type="entry name" value="Aldolase_TIM"/>
</dbReference>
<dbReference type="EC" id="4.3.3.7" evidence="6"/>
<feature type="binding site" evidence="5">
    <location>
        <position position="47"/>
    </location>
    <ligand>
        <name>pyruvate</name>
        <dbReference type="ChEBI" id="CHEBI:15361"/>
    </ligand>
</feature>
<evidence type="ECO:0000256" key="4">
    <source>
        <dbReference type="PIRSR" id="PIRSR001365-1"/>
    </source>
</evidence>
<keyword evidence="7" id="KW-1185">Reference proteome</keyword>
<dbReference type="Proteomes" id="UP000531231">
    <property type="component" value="Unassembled WGS sequence"/>
</dbReference>
<evidence type="ECO:0000256" key="3">
    <source>
        <dbReference type="PIRNR" id="PIRNR001365"/>
    </source>
</evidence>
<dbReference type="InterPro" id="IPR002220">
    <property type="entry name" value="DapA-like"/>
</dbReference>
<dbReference type="Gene3D" id="3.20.20.70">
    <property type="entry name" value="Aldolase class I"/>
    <property type="match status" value="1"/>
</dbReference>
<evidence type="ECO:0000256" key="2">
    <source>
        <dbReference type="ARBA" id="ARBA00023239"/>
    </source>
</evidence>
<name>A0A7W8AL34_9HYPH</name>
<comment type="caution">
    <text evidence="6">The sequence shown here is derived from an EMBL/GenBank/DDBJ whole genome shotgun (WGS) entry which is preliminary data.</text>
</comment>
<evidence type="ECO:0000256" key="1">
    <source>
        <dbReference type="ARBA" id="ARBA00007592"/>
    </source>
</evidence>
<dbReference type="PRINTS" id="PR00146">
    <property type="entry name" value="DHPICSNTHASE"/>
</dbReference>
<keyword evidence="2 3" id="KW-0456">Lyase</keyword>
<organism evidence="6 7">
    <name type="scientific">Pseudochrobactrum saccharolyticum</name>
    <dbReference type="NCBI Taxonomy" id="354352"/>
    <lineage>
        <taxon>Bacteria</taxon>
        <taxon>Pseudomonadati</taxon>
        <taxon>Pseudomonadota</taxon>
        <taxon>Alphaproteobacteria</taxon>
        <taxon>Hyphomicrobiales</taxon>
        <taxon>Brucellaceae</taxon>
        <taxon>Pseudochrobactrum</taxon>
    </lineage>
</organism>
<evidence type="ECO:0000256" key="5">
    <source>
        <dbReference type="PIRSR" id="PIRSR001365-2"/>
    </source>
</evidence>
<dbReference type="PIRSF" id="PIRSF001365">
    <property type="entry name" value="DHDPS"/>
    <property type="match status" value="1"/>
</dbReference>
<dbReference type="RefSeq" id="WP_151159935.1">
    <property type="nucleotide sequence ID" value="NZ_JACHIL010000004.1"/>
</dbReference>
<proteinExistence type="inferred from homology"/>
<dbReference type="SUPFAM" id="SSF51569">
    <property type="entry name" value="Aldolase"/>
    <property type="match status" value="1"/>
</dbReference>
<evidence type="ECO:0000313" key="6">
    <source>
        <dbReference type="EMBL" id="MBB5091854.1"/>
    </source>
</evidence>
<dbReference type="SMART" id="SM01130">
    <property type="entry name" value="DHDPS"/>
    <property type="match status" value="1"/>
</dbReference>
<dbReference type="PANTHER" id="PTHR12128:SF66">
    <property type="entry name" value="4-HYDROXY-2-OXOGLUTARATE ALDOLASE, MITOCHONDRIAL"/>
    <property type="match status" value="1"/>
</dbReference>
<feature type="active site" description="Schiff-base intermediate with substrate" evidence="4">
    <location>
        <position position="163"/>
    </location>
</feature>
<sequence length="301" mass="32541">MSVLTGLSAFPITPANEYGEVCIENLCSLIERMIVAGVDSIGLLGSTGTYMYLNYAERKKAIEAAHQQIKGRVPLIVGVSALRTDDAVKFAQDAKSLGATVGLLAPVSYTSLTQDEVFEHYASVARDSQLPICIYDNPGTTHFNFSDALIARLSRVTGIVGIKNALPADSNLEQHILKQRASVPPEFSCGYSGDWKCSEALLKGADVWYSVLGGVFPELCVSLTRASERKDTELAHKLNGILQPVWSLFQRHGSLRVVYEMLNQLSLSDAVLPRPFLPLDKSIAAEIAVAIRAISGATGQE</sequence>
<dbReference type="PANTHER" id="PTHR12128">
    <property type="entry name" value="DIHYDRODIPICOLINATE SYNTHASE"/>
    <property type="match status" value="1"/>
</dbReference>
<dbReference type="CDD" id="cd00408">
    <property type="entry name" value="DHDPS-like"/>
    <property type="match status" value="1"/>
</dbReference>
<reference evidence="6 7" key="1">
    <citation type="submission" date="2020-08" db="EMBL/GenBank/DDBJ databases">
        <title>Genomic Encyclopedia of Type Strains, Phase IV (KMG-IV): sequencing the most valuable type-strain genomes for metagenomic binning, comparative biology and taxonomic classification.</title>
        <authorList>
            <person name="Goeker M."/>
        </authorList>
    </citation>
    <scope>NUCLEOTIDE SEQUENCE [LARGE SCALE GENOMIC DNA]</scope>
    <source>
        <strain evidence="6 7">DSM 25620</strain>
    </source>
</reference>
<accession>A0A7W8AL34</accession>
<gene>
    <name evidence="6" type="ORF">HNQ68_002399</name>
</gene>
<dbReference type="GO" id="GO:0008840">
    <property type="term" value="F:4-hydroxy-tetrahydrodipicolinate synthase activity"/>
    <property type="evidence" value="ECO:0007669"/>
    <property type="project" value="UniProtKB-EC"/>
</dbReference>
<dbReference type="GO" id="GO:0005829">
    <property type="term" value="C:cytosol"/>
    <property type="evidence" value="ECO:0007669"/>
    <property type="project" value="TreeGrafter"/>
</dbReference>
<dbReference type="EMBL" id="JACHIL010000004">
    <property type="protein sequence ID" value="MBB5091854.1"/>
    <property type="molecule type" value="Genomic_DNA"/>
</dbReference>
<evidence type="ECO:0000313" key="7">
    <source>
        <dbReference type="Proteomes" id="UP000531231"/>
    </source>
</evidence>
<comment type="similarity">
    <text evidence="1 3">Belongs to the DapA family.</text>
</comment>
<feature type="active site" description="Proton donor/acceptor" evidence="4">
    <location>
        <position position="135"/>
    </location>
</feature>
<dbReference type="Pfam" id="PF00701">
    <property type="entry name" value="DHDPS"/>
    <property type="match status" value="1"/>
</dbReference>